<evidence type="ECO:0000313" key="1">
    <source>
        <dbReference type="EMBL" id="KMO93805.1"/>
    </source>
</evidence>
<reference evidence="1 2" key="1">
    <citation type="submission" date="2015-06" db="EMBL/GenBank/DDBJ databases">
        <title>Recapitulation of the evolution of biosynthetic gene clusters reveals hidden chemical diversity on bacterial genomes.</title>
        <authorList>
            <person name="Cruz-Morales P."/>
            <person name="Martinez-Guerrero C."/>
            <person name="Morales-Escalante M.A."/>
            <person name="Yanez-Guerra L.A."/>
            <person name="Kopp J.F."/>
            <person name="Feldmann J."/>
            <person name="Ramos-Aboites H.E."/>
            <person name="Barona-Gomez F."/>
        </authorList>
    </citation>
    <scope>NUCLEOTIDE SEQUENCE [LARGE SCALE GENOMIC DNA]</scope>
    <source>
        <strain evidence="1 2">ATCC 31245</strain>
    </source>
</reference>
<evidence type="ECO:0000313" key="2">
    <source>
        <dbReference type="Proteomes" id="UP000035932"/>
    </source>
</evidence>
<dbReference type="Proteomes" id="UP000035932">
    <property type="component" value="Unassembled WGS sequence"/>
</dbReference>
<dbReference type="PATRIC" id="fig|66430.4.peg.3274"/>
<comment type="caution">
    <text evidence="1">The sequence shown here is derived from an EMBL/GenBank/DDBJ whole genome shotgun (WGS) entry which is preliminary data.</text>
</comment>
<protein>
    <submittedName>
        <fullName evidence="1">Uncharacterized protein</fullName>
    </submittedName>
</protein>
<organism evidence="1 2">
    <name type="scientific">Streptomyces roseus</name>
    <dbReference type="NCBI Taxonomy" id="66430"/>
    <lineage>
        <taxon>Bacteria</taxon>
        <taxon>Bacillati</taxon>
        <taxon>Actinomycetota</taxon>
        <taxon>Actinomycetes</taxon>
        <taxon>Kitasatosporales</taxon>
        <taxon>Streptomycetaceae</taxon>
        <taxon>Streptomyces</taxon>
    </lineage>
</organism>
<sequence>MECARLEAGDRTIIVAPETGAPLTGVLLMFDSLNHSIALMVHGFSPNYLHSSSRRPQWLVALPLCEHSGVAALARQKTARSDSLLIHLLETSSPSGTGAYQPIQ</sequence>
<keyword evidence="2" id="KW-1185">Reference proteome</keyword>
<name>A0A0J6XCZ4_9ACTN</name>
<accession>A0A0J6XCZ4</accession>
<dbReference type="AlphaFoldDB" id="A0A0J6XCZ4"/>
<gene>
    <name evidence="1" type="ORF">ACS04_33070</name>
</gene>
<proteinExistence type="predicted"/>
<dbReference type="EMBL" id="LFML01000159">
    <property type="protein sequence ID" value="KMO93805.1"/>
    <property type="molecule type" value="Genomic_DNA"/>
</dbReference>